<gene>
    <name evidence="3" type="ORF">ACFSTE_13955</name>
</gene>
<evidence type="ECO:0000313" key="4">
    <source>
        <dbReference type="Proteomes" id="UP001597459"/>
    </source>
</evidence>
<reference evidence="4" key="1">
    <citation type="journal article" date="2019" name="Int. J. Syst. Evol. Microbiol.">
        <title>The Global Catalogue of Microorganisms (GCM) 10K type strain sequencing project: providing services to taxonomists for standard genome sequencing and annotation.</title>
        <authorList>
            <consortium name="The Broad Institute Genomics Platform"/>
            <consortium name="The Broad Institute Genome Sequencing Center for Infectious Disease"/>
            <person name="Wu L."/>
            <person name="Ma J."/>
        </authorList>
    </citation>
    <scope>NUCLEOTIDE SEQUENCE [LARGE SCALE GENOMIC DNA]</scope>
    <source>
        <strain evidence="4">KCTC 42423</strain>
    </source>
</reference>
<accession>A0ABW5N8J2</accession>
<dbReference type="EMBL" id="JBHULX010000027">
    <property type="protein sequence ID" value="MFD2591937.1"/>
    <property type="molecule type" value="Genomic_DNA"/>
</dbReference>
<feature type="domain" description="Copper resistance protein D" evidence="2">
    <location>
        <begin position="44"/>
        <end position="119"/>
    </location>
</feature>
<keyword evidence="4" id="KW-1185">Reference proteome</keyword>
<feature type="transmembrane region" description="Helical" evidence="1">
    <location>
        <begin position="50"/>
        <end position="70"/>
    </location>
</feature>
<evidence type="ECO:0000259" key="2">
    <source>
        <dbReference type="Pfam" id="PF05425"/>
    </source>
</evidence>
<keyword evidence="1" id="KW-0472">Membrane</keyword>
<evidence type="ECO:0000256" key="1">
    <source>
        <dbReference type="SAM" id="Phobius"/>
    </source>
</evidence>
<organism evidence="3 4">
    <name type="scientific">Aquimarina hainanensis</name>
    <dbReference type="NCBI Taxonomy" id="1578017"/>
    <lineage>
        <taxon>Bacteria</taxon>
        <taxon>Pseudomonadati</taxon>
        <taxon>Bacteroidota</taxon>
        <taxon>Flavobacteriia</taxon>
        <taxon>Flavobacteriales</taxon>
        <taxon>Flavobacteriaceae</taxon>
        <taxon>Aquimarina</taxon>
    </lineage>
</organism>
<name>A0ABW5N8J2_9FLAO</name>
<dbReference type="Proteomes" id="UP001597459">
    <property type="component" value="Unassembled WGS sequence"/>
</dbReference>
<feature type="transmembrane region" description="Helical" evidence="1">
    <location>
        <begin position="6"/>
        <end position="29"/>
    </location>
</feature>
<sequence>MLKIVIFIHIISATIWTGGHLILALTFLPKALRNNDFKIIESFETRYERIGIPSLFILVITGIYMTTIYAPDLFTFDFENHFIKHILIKLGLLLCTICLALHARFVLIPKQKLKPLAYHIIAVTITSVLFVLVGFSLRSGGIFNP</sequence>
<feature type="transmembrane region" description="Helical" evidence="1">
    <location>
        <begin position="82"/>
        <end position="104"/>
    </location>
</feature>
<comment type="caution">
    <text evidence="3">The sequence shown here is derived from an EMBL/GenBank/DDBJ whole genome shotgun (WGS) entry which is preliminary data.</text>
</comment>
<dbReference type="Pfam" id="PF05425">
    <property type="entry name" value="CopD"/>
    <property type="match status" value="1"/>
</dbReference>
<protein>
    <submittedName>
        <fullName evidence="3">CopD family protein</fullName>
    </submittedName>
</protein>
<evidence type="ECO:0000313" key="3">
    <source>
        <dbReference type="EMBL" id="MFD2591937.1"/>
    </source>
</evidence>
<keyword evidence="1" id="KW-1133">Transmembrane helix</keyword>
<keyword evidence="1" id="KW-0812">Transmembrane</keyword>
<dbReference type="RefSeq" id="WP_176027508.1">
    <property type="nucleotide sequence ID" value="NZ_JBHSJV010000001.1"/>
</dbReference>
<feature type="transmembrane region" description="Helical" evidence="1">
    <location>
        <begin position="116"/>
        <end position="137"/>
    </location>
</feature>
<dbReference type="InterPro" id="IPR008457">
    <property type="entry name" value="Cu-R_CopD_dom"/>
</dbReference>
<proteinExistence type="predicted"/>